<evidence type="ECO:0000256" key="1">
    <source>
        <dbReference type="SAM" id="MobiDB-lite"/>
    </source>
</evidence>
<dbReference type="PaxDb" id="3847-GLYMA06G22006.1"/>
<evidence type="ECO:0000313" key="4">
    <source>
        <dbReference type="EnsemblPlants" id="KRH54680"/>
    </source>
</evidence>
<dbReference type="Gramene" id="KRH54680">
    <property type="protein sequence ID" value="KRH54680"/>
    <property type="gene ID" value="GLYMA_06G202800"/>
</dbReference>
<proteinExistence type="predicted"/>
<feature type="region of interest" description="Disordered" evidence="1">
    <location>
        <begin position="1"/>
        <end position="22"/>
    </location>
</feature>
<dbReference type="HOGENOM" id="CLU_2676011_0_0_1"/>
<gene>
    <name evidence="3" type="ORF">GLYMA_06G202800</name>
</gene>
<name>K7KW54_SOYBN</name>
<dbReference type="AlphaFoldDB" id="K7KW54"/>
<organism evidence="3">
    <name type="scientific">Glycine max</name>
    <name type="common">Soybean</name>
    <name type="synonym">Glycine hispida</name>
    <dbReference type="NCBI Taxonomy" id="3847"/>
    <lineage>
        <taxon>Eukaryota</taxon>
        <taxon>Viridiplantae</taxon>
        <taxon>Streptophyta</taxon>
        <taxon>Embryophyta</taxon>
        <taxon>Tracheophyta</taxon>
        <taxon>Spermatophyta</taxon>
        <taxon>Magnoliopsida</taxon>
        <taxon>eudicotyledons</taxon>
        <taxon>Gunneridae</taxon>
        <taxon>Pentapetalae</taxon>
        <taxon>rosids</taxon>
        <taxon>fabids</taxon>
        <taxon>Fabales</taxon>
        <taxon>Fabaceae</taxon>
        <taxon>Papilionoideae</taxon>
        <taxon>50 kb inversion clade</taxon>
        <taxon>NPAAA clade</taxon>
        <taxon>indigoferoid/millettioid clade</taxon>
        <taxon>Phaseoleae</taxon>
        <taxon>Glycine</taxon>
        <taxon>Glycine subgen. Soja</taxon>
    </lineage>
</organism>
<evidence type="ECO:0000313" key="5">
    <source>
        <dbReference type="Proteomes" id="UP000008827"/>
    </source>
</evidence>
<keyword evidence="2" id="KW-1133">Transmembrane helix</keyword>
<protein>
    <submittedName>
        <fullName evidence="3 4">Uncharacterized protein</fullName>
    </submittedName>
</protein>
<accession>K7KW54</accession>
<reference evidence="3 4" key="1">
    <citation type="journal article" date="2010" name="Nature">
        <title>Genome sequence of the palaeopolyploid soybean.</title>
        <authorList>
            <person name="Schmutz J."/>
            <person name="Cannon S.B."/>
            <person name="Schlueter J."/>
            <person name="Ma J."/>
            <person name="Mitros T."/>
            <person name="Nelson W."/>
            <person name="Hyten D.L."/>
            <person name="Song Q."/>
            <person name="Thelen J.J."/>
            <person name="Cheng J."/>
            <person name="Xu D."/>
            <person name="Hellsten U."/>
            <person name="May G.D."/>
            <person name="Yu Y."/>
            <person name="Sakurai T."/>
            <person name="Umezawa T."/>
            <person name="Bhattacharyya M.K."/>
            <person name="Sandhu D."/>
            <person name="Valliyodan B."/>
            <person name="Lindquist E."/>
            <person name="Peto M."/>
            <person name="Grant D."/>
            <person name="Shu S."/>
            <person name="Goodstein D."/>
            <person name="Barry K."/>
            <person name="Futrell-Griggs M."/>
            <person name="Abernathy B."/>
            <person name="Du J."/>
            <person name="Tian Z."/>
            <person name="Zhu L."/>
            <person name="Gill N."/>
            <person name="Joshi T."/>
            <person name="Libault M."/>
            <person name="Sethuraman A."/>
            <person name="Zhang X.-C."/>
            <person name="Shinozaki K."/>
            <person name="Nguyen H.T."/>
            <person name="Wing R.A."/>
            <person name="Cregan P."/>
            <person name="Specht J."/>
            <person name="Grimwood J."/>
            <person name="Rokhsar D."/>
            <person name="Stacey G."/>
            <person name="Shoemaker R.C."/>
            <person name="Jackson S.A."/>
        </authorList>
    </citation>
    <scope>NUCLEOTIDE SEQUENCE</scope>
    <source>
        <strain evidence="4">cv. Williams 82</strain>
        <tissue evidence="3">Callus</tissue>
    </source>
</reference>
<sequence length="75" mass="7643">MTSCTAGTATTSGTTTSFPYSSTPGVLGGIGSGMGPSGIGTNSNDSHGGLRLVDTSFFFMPLFSALVMIMLLWWG</sequence>
<keyword evidence="2" id="KW-0812">Transmembrane</keyword>
<reference evidence="3" key="3">
    <citation type="submission" date="2018-07" db="EMBL/GenBank/DDBJ databases">
        <title>WGS assembly of Glycine max.</title>
        <authorList>
            <person name="Schmutz J."/>
            <person name="Cannon S."/>
            <person name="Schlueter J."/>
            <person name="Ma J."/>
            <person name="Mitros T."/>
            <person name="Nelson W."/>
            <person name="Hyten D."/>
            <person name="Song Q."/>
            <person name="Thelen J."/>
            <person name="Cheng J."/>
            <person name="Xu D."/>
            <person name="Hellsten U."/>
            <person name="May G."/>
            <person name="Yu Y."/>
            <person name="Sakurai T."/>
            <person name="Umezawa T."/>
            <person name="Bhattacharyya M."/>
            <person name="Sandhu D."/>
            <person name="Valliyodan B."/>
            <person name="Lindquist E."/>
            <person name="Peto M."/>
            <person name="Grant D."/>
            <person name="Shu S."/>
            <person name="Goodstein D."/>
            <person name="Barry K."/>
            <person name="Futrell-Griggs M."/>
            <person name="Abernathy B."/>
            <person name="Du J."/>
            <person name="Tian Z."/>
            <person name="Zhu L."/>
            <person name="Gill N."/>
            <person name="Joshi T."/>
            <person name="Libault M."/>
            <person name="Sethuraman A."/>
            <person name="Zhang X."/>
            <person name="Shinozaki K."/>
            <person name="Nguyen H."/>
            <person name="Wing R."/>
            <person name="Cregan P."/>
            <person name="Specht J."/>
            <person name="Grimwood J."/>
            <person name="Rokhsar D."/>
            <person name="Stacey G."/>
            <person name="Shoemaker R."/>
            <person name="Jackson S."/>
        </authorList>
    </citation>
    <scope>NUCLEOTIDE SEQUENCE</scope>
    <source>
        <tissue evidence="3">Callus</tissue>
    </source>
</reference>
<reference evidence="4" key="2">
    <citation type="submission" date="2018-02" db="UniProtKB">
        <authorList>
            <consortium name="EnsemblPlants"/>
        </authorList>
    </citation>
    <scope>IDENTIFICATION</scope>
    <source>
        <strain evidence="4">Williams 82</strain>
    </source>
</reference>
<dbReference type="EnsemblPlants" id="KRH54680">
    <property type="protein sequence ID" value="KRH54680"/>
    <property type="gene ID" value="GLYMA_06G202800"/>
</dbReference>
<keyword evidence="2" id="KW-0472">Membrane</keyword>
<dbReference type="Proteomes" id="UP000008827">
    <property type="component" value="Chromosome 6"/>
</dbReference>
<dbReference type="OMA" id="AFMMILY"/>
<dbReference type="EMBL" id="CM000839">
    <property type="protein sequence ID" value="KRH54680.1"/>
    <property type="molecule type" value="Genomic_DNA"/>
</dbReference>
<evidence type="ECO:0000313" key="3">
    <source>
        <dbReference type="EMBL" id="KRH54680.1"/>
    </source>
</evidence>
<feature type="transmembrane region" description="Helical" evidence="2">
    <location>
        <begin position="56"/>
        <end position="74"/>
    </location>
</feature>
<dbReference type="InParanoid" id="K7KW54"/>
<evidence type="ECO:0000256" key="2">
    <source>
        <dbReference type="SAM" id="Phobius"/>
    </source>
</evidence>
<keyword evidence="5" id="KW-1185">Reference proteome</keyword>